<accession>A0A3R5U8G7</accession>
<dbReference type="PANTHER" id="PTHR43300:SF11">
    <property type="entry name" value="ACETYLTRANSFERASE RV3034C-RELATED"/>
    <property type="match status" value="1"/>
</dbReference>
<dbReference type="PROSITE" id="PS00101">
    <property type="entry name" value="HEXAPEP_TRANSFERASES"/>
    <property type="match status" value="1"/>
</dbReference>
<dbReference type="AlphaFoldDB" id="A0A3R5U8G7"/>
<evidence type="ECO:0000313" key="3">
    <source>
        <dbReference type="EMBL" id="QAA34708.1"/>
    </source>
</evidence>
<dbReference type="Proteomes" id="UP000286268">
    <property type="component" value="Chromosome"/>
</dbReference>
<protein>
    <submittedName>
        <fullName evidence="3">Acetyltransferase</fullName>
    </submittedName>
</protein>
<dbReference type="EMBL" id="CP025746">
    <property type="protein sequence ID" value="QAA34708.1"/>
    <property type="molecule type" value="Genomic_DNA"/>
</dbReference>
<dbReference type="Gene3D" id="2.160.10.10">
    <property type="entry name" value="Hexapeptide repeat proteins"/>
    <property type="match status" value="1"/>
</dbReference>
<evidence type="ECO:0000256" key="2">
    <source>
        <dbReference type="ARBA" id="ARBA00022737"/>
    </source>
</evidence>
<dbReference type="SUPFAM" id="SSF51161">
    <property type="entry name" value="Trimeric LpxA-like enzymes"/>
    <property type="match status" value="1"/>
</dbReference>
<evidence type="ECO:0000256" key="1">
    <source>
        <dbReference type="ARBA" id="ARBA00022679"/>
    </source>
</evidence>
<organism evidence="3 4">
    <name type="scientific">Clostridium manihotivorum</name>
    <dbReference type="NCBI Taxonomy" id="2320868"/>
    <lineage>
        <taxon>Bacteria</taxon>
        <taxon>Bacillati</taxon>
        <taxon>Bacillota</taxon>
        <taxon>Clostridia</taxon>
        <taxon>Eubacteriales</taxon>
        <taxon>Clostridiaceae</taxon>
        <taxon>Clostridium</taxon>
    </lineage>
</organism>
<keyword evidence="1 3" id="KW-0808">Transferase</keyword>
<dbReference type="PANTHER" id="PTHR43300">
    <property type="entry name" value="ACETYLTRANSFERASE"/>
    <property type="match status" value="1"/>
</dbReference>
<dbReference type="InterPro" id="IPR018357">
    <property type="entry name" value="Hexapep_transf_CS"/>
</dbReference>
<keyword evidence="2" id="KW-0677">Repeat</keyword>
<name>A0A3R5U8G7_9CLOT</name>
<dbReference type="RefSeq" id="WP_275051637.1">
    <property type="nucleotide sequence ID" value="NZ_CP025746.1"/>
</dbReference>
<dbReference type="KEGG" id="cmah:C1I91_25440"/>
<dbReference type="InterPro" id="IPR001451">
    <property type="entry name" value="Hexapep"/>
</dbReference>
<dbReference type="GO" id="GO:0016740">
    <property type="term" value="F:transferase activity"/>
    <property type="evidence" value="ECO:0007669"/>
    <property type="project" value="UniProtKB-KW"/>
</dbReference>
<sequence>MKRMIRMLINSIYTIYFKLSIKKIHCTIGARVKIDRRTRFEGRSIVYKNSNITNSVIGLGSYVGWNCNLANCNIGRFSSIAPFVEVIYGTHPTNEFVSTHPAFFSTQKQAGFTFTAADIYIEHKFVDIDNKVSVVIGSDVWVGYGARLLEGVTIGDGAVVAAGAVVTKDVEPYSVCGGVPAKHLKYRYNMDQVEFLKSFRWWDKDFQWIKANSDYFKNIERFYKKFRDDRGFS</sequence>
<keyword evidence="4" id="KW-1185">Reference proteome</keyword>
<dbReference type="InterPro" id="IPR050179">
    <property type="entry name" value="Trans_hexapeptide_repeat"/>
</dbReference>
<gene>
    <name evidence="3" type="ORF">C1I91_25440</name>
</gene>
<dbReference type="InterPro" id="IPR011004">
    <property type="entry name" value="Trimer_LpxA-like_sf"/>
</dbReference>
<reference evidence="3 4" key="1">
    <citation type="submission" date="2018-01" db="EMBL/GenBank/DDBJ databases">
        <title>Genome Sequencing and Assembly of Anaerobacter polyendosporus strain CT4.</title>
        <authorList>
            <person name="Tachaapaikoon C."/>
            <person name="Sutheeworapong S."/>
            <person name="Jenjaroenpun P."/>
            <person name="Wongsurawat T."/>
            <person name="Nookeaw I."/>
            <person name="Cheawchanlertfa P."/>
            <person name="Kosugi A."/>
            <person name="Cheevadhanarak S."/>
            <person name="Ratanakhanokchai K."/>
        </authorList>
    </citation>
    <scope>NUCLEOTIDE SEQUENCE [LARGE SCALE GENOMIC DNA]</scope>
    <source>
        <strain evidence="3 4">CT4</strain>
    </source>
</reference>
<proteinExistence type="predicted"/>
<dbReference type="Pfam" id="PF00132">
    <property type="entry name" value="Hexapep"/>
    <property type="match status" value="1"/>
</dbReference>
<evidence type="ECO:0000313" key="4">
    <source>
        <dbReference type="Proteomes" id="UP000286268"/>
    </source>
</evidence>